<keyword evidence="10" id="KW-1185">Reference proteome</keyword>
<evidence type="ECO:0000256" key="6">
    <source>
        <dbReference type="PROSITE-ProRule" id="PRU01373"/>
    </source>
</evidence>
<keyword evidence="5 6" id="KW-0961">Cell wall biogenesis/degradation</keyword>
<sequence length="474" mass="53235">MEETQGKKKHKVLKRVLIGLVILILLGLAAAYIAIGYYYQDKFYEGTIINGTDCSNQNVAYIKDIVKKEAEVYSLTIKERGDTQDMIGASDIQITYKDDNEIETIMKQQDAWKWIFRIGKDKNYTVSQENSYDETSLESYVSQMACMQDANMTAPQDAYMKDNGSSYEIVPEVEGNTLDKTKTLEAIKEAVDKREKEVSLEDAGCYIEPTVRQNDETLKKEVEQLNKMTSAQYVLDFGSGQETIDRSKLQSWLKEDEANHTYSFDETAVKQYVIDLSSKYNTEGKARSFVTSGGQTVNLTTGDYGYRLWQDKTTESLLTAMNSGESQTVEVTWLYKGQTHEGNEINGTYVEISISEQRMWFYKNGSLIVDTPVVTGNPNTGHATPAGGVWKLKDKKSPFTLTAYNPDGSQQYAEPVTYWMPFNGGVGIHDLTKRTAFGGDIYLTNGSHGCVNTPLDAVATIYNNIEINTPIVVY</sequence>
<gene>
    <name evidence="9" type="ORF">H8712_01910</name>
</gene>
<reference evidence="9 10" key="1">
    <citation type="submission" date="2020-08" db="EMBL/GenBank/DDBJ databases">
        <title>Genome public.</title>
        <authorList>
            <person name="Liu C."/>
            <person name="Sun Q."/>
        </authorList>
    </citation>
    <scope>NUCLEOTIDE SEQUENCE [LARGE SCALE GENOMIC DNA]</scope>
    <source>
        <strain evidence="9 10">3_YM_SP_D4_24.mj</strain>
    </source>
</reference>
<evidence type="ECO:0000259" key="8">
    <source>
        <dbReference type="PROSITE" id="PS52029"/>
    </source>
</evidence>
<dbReference type="InterPro" id="IPR038054">
    <property type="entry name" value="LD_TPept-like_central_sf"/>
</dbReference>
<keyword evidence="7" id="KW-0472">Membrane</keyword>
<proteinExistence type="predicted"/>
<dbReference type="PANTHER" id="PTHR30582">
    <property type="entry name" value="L,D-TRANSPEPTIDASE"/>
    <property type="match status" value="1"/>
</dbReference>
<keyword evidence="4 6" id="KW-0573">Peptidoglycan synthesis</keyword>
<dbReference type="Gene3D" id="2.40.440.10">
    <property type="entry name" value="L,D-transpeptidase catalytic domain-like"/>
    <property type="match status" value="1"/>
</dbReference>
<feature type="active site" description="Proton donor/acceptor" evidence="6">
    <location>
        <position position="429"/>
    </location>
</feature>
<feature type="active site" description="Nucleophile" evidence="6">
    <location>
        <position position="450"/>
    </location>
</feature>
<dbReference type="SUPFAM" id="SSF143985">
    <property type="entry name" value="L,D-transpeptidase pre-catalytic domain-like"/>
    <property type="match status" value="1"/>
</dbReference>
<evidence type="ECO:0000256" key="2">
    <source>
        <dbReference type="ARBA" id="ARBA00022679"/>
    </source>
</evidence>
<comment type="pathway">
    <text evidence="1 6">Cell wall biogenesis; peptidoglycan biosynthesis.</text>
</comment>
<keyword evidence="2" id="KW-0808">Transferase</keyword>
<name>A0ABR7P965_9FIRM</name>
<accession>A0ABR7P965</accession>
<feature type="transmembrane region" description="Helical" evidence="7">
    <location>
        <begin position="16"/>
        <end position="39"/>
    </location>
</feature>
<dbReference type="EMBL" id="JACRTP010000001">
    <property type="protein sequence ID" value="MBC8627391.1"/>
    <property type="molecule type" value="Genomic_DNA"/>
</dbReference>
<organism evidence="9 10">
    <name type="scientific">Blautia stercoris</name>
    <dbReference type="NCBI Taxonomy" id="871664"/>
    <lineage>
        <taxon>Bacteria</taxon>
        <taxon>Bacillati</taxon>
        <taxon>Bacillota</taxon>
        <taxon>Clostridia</taxon>
        <taxon>Lachnospirales</taxon>
        <taxon>Lachnospiraceae</taxon>
        <taxon>Blautia</taxon>
    </lineage>
</organism>
<dbReference type="CDD" id="cd16913">
    <property type="entry name" value="YkuD_like"/>
    <property type="match status" value="1"/>
</dbReference>
<dbReference type="Proteomes" id="UP000661649">
    <property type="component" value="Unassembled WGS sequence"/>
</dbReference>
<protein>
    <submittedName>
        <fullName evidence="9">L,D-transpeptidase/peptidoglycan binding protein</fullName>
    </submittedName>
</protein>
<comment type="caution">
    <text evidence="9">The sequence shown here is derived from an EMBL/GenBank/DDBJ whole genome shotgun (WGS) entry which is preliminary data.</text>
</comment>
<keyword evidence="7" id="KW-0812">Transmembrane</keyword>
<dbReference type="Gene3D" id="3.10.20.800">
    <property type="match status" value="1"/>
</dbReference>
<dbReference type="InterPro" id="IPR038063">
    <property type="entry name" value="Transpep_catalytic_dom"/>
</dbReference>
<dbReference type="InterPro" id="IPR022029">
    <property type="entry name" value="YoaR-like_PG-bd"/>
</dbReference>
<dbReference type="PROSITE" id="PS52029">
    <property type="entry name" value="LD_TPASE"/>
    <property type="match status" value="1"/>
</dbReference>
<dbReference type="Pfam" id="PF12229">
    <property type="entry name" value="PG_binding_4"/>
    <property type="match status" value="2"/>
</dbReference>
<evidence type="ECO:0000256" key="5">
    <source>
        <dbReference type="ARBA" id="ARBA00023316"/>
    </source>
</evidence>
<dbReference type="SUPFAM" id="SSF141523">
    <property type="entry name" value="L,D-transpeptidase catalytic domain-like"/>
    <property type="match status" value="1"/>
</dbReference>
<keyword evidence="3 6" id="KW-0133">Cell shape</keyword>
<dbReference type="InterPro" id="IPR050979">
    <property type="entry name" value="LD-transpeptidase"/>
</dbReference>
<dbReference type="PANTHER" id="PTHR30582:SF33">
    <property type="entry name" value="EXPORTED PROTEIN"/>
    <property type="match status" value="1"/>
</dbReference>
<dbReference type="RefSeq" id="WP_187558125.1">
    <property type="nucleotide sequence ID" value="NZ_JACRTP010000001.1"/>
</dbReference>
<dbReference type="Pfam" id="PF03734">
    <property type="entry name" value="YkuD"/>
    <property type="match status" value="1"/>
</dbReference>
<feature type="domain" description="L,D-TPase catalytic" evidence="8">
    <location>
        <begin position="348"/>
        <end position="474"/>
    </location>
</feature>
<evidence type="ECO:0000256" key="3">
    <source>
        <dbReference type="ARBA" id="ARBA00022960"/>
    </source>
</evidence>
<evidence type="ECO:0000256" key="4">
    <source>
        <dbReference type="ARBA" id="ARBA00022984"/>
    </source>
</evidence>
<evidence type="ECO:0000256" key="7">
    <source>
        <dbReference type="SAM" id="Phobius"/>
    </source>
</evidence>
<evidence type="ECO:0000313" key="9">
    <source>
        <dbReference type="EMBL" id="MBC8627391.1"/>
    </source>
</evidence>
<evidence type="ECO:0000313" key="10">
    <source>
        <dbReference type="Proteomes" id="UP000661649"/>
    </source>
</evidence>
<evidence type="ECO:0000256" key="1">
    <source>
        <dbReference type="ARBA" id="ARBA00004752"/>
    </source>
</evidence>
<keyword evidence="7" id="KW-1133">Transmembrane helix</keyword>
<dbReference type="InterPro" id="IPR005490">
    <property type="entry name" value="LD_TPept_cat_dom"/>
</dbReference>